<dbReference type="WBParaSite" id="PS1159_v2.g19431.t1">
    <property type="protein sequence ID" value="PS1159_v2.g19431.t1"/>
    <property type="gene ID" value="PS1159_v2.g19431"/>
</dbReference>
<name>A0AC35FQ99_9BILA</name>
<proteinExistence type="predicted"/>
<dbReference type="Proteomes" id="UP000887580">
    <property type="component" value="Unplaced"/>
</dbReference>
<evidence type="ECO:0000313" key="2">
    <source>
        <dbReference type="WBParaSite" id="PS1159_v2.g19431.t1"/>
    </source>
</evidence>
<evidence type="ECO:0000313" key="1">
    <source>
        <dbReference type="Proteomes" id="UP000887580"/>
    </source>
</evidence>
<reference evidence="2" key="1">
    <citation type="submission" date="2022-11" db="UniProtKB">
        <authorList>
            <consortium name="WormBaseParasite"/>
        </authorList>
    </citation>
    <scope>IDENTIFICATION</scope>
</reference>
<protein>
    <submittedName>
        <fullName evidence="2">Decapping nuclease</fullName>
    </submittedName>
</protein>
<sequence>PQKSNGCAAVEFQTQLIDRFFVGFEHPIDYSSAFRKVLKEEYDVEEEIGVRIDLTSGCCLLDYLIEQSQISHKDLKELVSGASIVCRRGILNKLLNCPWKYSSEFRFAVKQFHGIYFIKEISTETYQKQYVARFIDPHGLLPKFKNHVIRDFGNASYIPPKEVSTWEQMQGLYLCDLSLLSEAKYLKIFYGTELDAFDNEDNVVEIKLQKGELNPSNSGYYFSEKIRKWYFQNELIGSDTVVVGFHQDKVVTSIKKIKNNTLPYMISPENRWDDSTSFYAAANILSTVLEVYEQNVGRDETLLVELLPKTTDILYHVCDDNIHHILSDAFKDAFEDNEAEVYHDPDMIMKTGYLIEGKKNGWLDAALEKSLKI</sequence>
<accession>A0AC35FQ99</accession>
<organism evidence="1 2">
    <name type="scientific">Panagrolaimus sp. PS1159</name>
    <dbReference type="NCBI Taxonomy" id="55785"/>
    <lineage>
        <taxon>Eukaryota</taxon>
        <taxon>Metazoa</taxon>
        <taxon>Ecdysozoa</taxon>
        <taxon>Nematoda</taxon>
        <taxon>Chromadorea</taxon>
        <taxon>Rhabditida</taxon>
        <taxon>Tylenchina</taxon>
        <taxon>Panagrolaimomorpha</taxon>
        <taxon>Panagrolaimoidea</taxon>
        <taxon>Panagrolaimidae</taxon>
        <taxon>Panagrolaimus</taxon>
    </lineage>
</organism>